<dbReference type="CDD" id="cd00198">
    <property type="entry name" value="vWFA"/>
    <property type="match status" value="1"/>
</dbReference>
<comment type="caution">
    <text evidence="3">The sequence shown here is derived from an EMBL/GenBank/DDBJ whole genome shotgun (WGS) entry which is preliminary data.</text>
</comment>
<dbReference type="NCBIfam" id="TIGR04215">
    <property type="entry name" value="choice_anch_A"/>
    <property type="match status" value="1"/>
</dbReference>
<evidence type="ECO:0000256" key="1">
    <source>
        <dbReference type="SAM" id="SignalP"/>
    </source>
</evidence>
<dbReference type="GO" id="GO:0016020">
    <property type="term" value="C:membrane"/>
    <property type="evidence" value="ECO:0007669"/>
    <property type="project" value="InterPro"/>
</dbReference>
<dbReference type="Pfam" id="PF20597">
    <property type="entry name" value="pAdhesive_15"/>
    <property type="match status" value="1"/>
</dbReference>
<dbReference type="InterPro" id="IPR002035">
    <property type="entry name" value="VWF_A"/>
</dbReference>
<dbReference type="InterPro" id="IPR015919">
    <property type="entry name" value="Cadherin-like_sf"/>
</dbReference>
<feature type="domain" description="VWFA" evidence="2">
    <location>
        <begin position="650"/>
        <end position="787"/>
    </location>
</feature>
<dbReference type="GO" id="GO:0005509">
    <property type="term" value="F:calcium ion binding"/>
    <property type="evidence" value="ECO:0007669"/>
    <property type="project" value="InterPro"/>
</dbReference>
<dbReference type="SUPFAM" id="SSF53300">
    <property type="entry name" value="vWA-like"/>
    <property type="match status" value="1"/>
</dbReference>
<keyword evidence="1" id="KW-0732">Signal</keyword>
<dbReference type="RefSeq" id="WP_130246379.1">
    <property type="nucleotide sequence ID" value="NZ_PPUZ01000095.1"/>
</dbReference>
<dbReference type="Proteomes" id="UP000292345">
    <property type="component" value="Unassembled WGS sequence"/>
</dbReference>
<sequence>MKRKLISSLTMLLSVTILTPLQAKEDSALTAASHYSAYIFSDFTAGSGHAEGGLAVGGDLSLNGYGLATHAATLTADYGLLVEGNATFDNGRLYRGQVRVAGEVNFAYPVLSGLPSGTEIENQPLDTSIIDSKPHFQAVSTQLSEATANGIVEFKWGGLYLKGDCHSDTQVFTLDGSQTNVAHTFDVQCIPDNATVIFNVSGDSVVFKNKSLATLLPHRSRTIFNFYQATALSIAGISIEGVVLAPNADIEAPHGDAQATVIANSWHGSMHLGSVRFQGDLSDLVSFNKAPVIVSDPNISVQWPDTYSYAVVAQDADQDPISYQLELAPQGAQINEWTGLISWETEQVTPGHYSFTVRAADDKAAFDVQSFVVTVNAPDNYAPVITSVPPTLADINTRYEYPVMATDADGDTLSYQLIQAPVGVQINAQSGEITWPVGAAQTGTHLIVVRVTDGQASDTQSFNIQVSAPGNQAPMITSVPITEAILGVHYQYAVIAQDPDQDPIRFELIDGPEGMQIHPQTGLLDWVGEQSQLGEYSVTVQVTDLPGLSGIQQFIVRLTTQGNRAPEITSQAVELVDEFQDYHYPVSATDDRDQQLSYVLTQSPTGMSIDPNNGLVAWPAPELLPQGRLADNPYCRIVQDKTTRVSGAADIFLVVDESGSMSGEHRWMDDLVPALEAGLRDVGVGNAYSNLYGLVGYEARPSYKTYLDQYVVEADSFTELSRQLRLYGGTEDGYRAMSETLDTYPLRDETAHNLILVTDEDRDNTLALDINGMLTRLRESNVILNAVVNATFQCGDGTSAIGIAANGVGYVADGQGDYYTCENATAISGYGTTVSDYVDLAILTGGAAWDLNFLRAGGLRASSFSKALVDIKVKEIVDQLPPILQSDLQPNLLSVKQNPSGALTLSATLLNRGLTVSLDDAVVAFYSNDQLLGQVSPGVVEVGAMTSVQLSDLAPQAINGKVRVVVATASDECVSNNNLMEAYVAQVTVADSEGLTDSQWFAVNVQDINAAPEIAQVAPVTLEVGERYSQTLAVSDPDLGEGLLFSLVNKPQAMEINPSSGVITWRPGQADVGPHLIEAAIEDLAGEVVTTQFEVTVLDFLRAPIISSTPVRDAQVGASYYYQVVAGSDRGAALTYKLALAPEGMTIDAQTGEVVWRPDMASTEAGHEVIIEVIDDKNLAAIQSFNLVVRSTGVAPEFTSVPSTFMALGDTFSYQIQVSTSDGMPATLALISAPQEMVLNVQTSTVSWTPIQPGVYAVAIAATSEGGVTTVQAFELQVSESINQPPVITSSAQFVGADDGSLQYQVEASDPEGSALTYQLAEAPEGMTVGPQGLLVWPQSAQIDGLHTVRVRAIDEQGIFAEQHFTFSYYPSNQAPGFTSTPVGIAAVDVLYSYKLSATDPDGDPIYFSLLSAPEGAVLDANNELLWTPDAASLGSQQFEILAEDALGAGVTQRFSVLVRALANNHPPVIHTSPDFSAFVGQTYLYQIGATDEDGHQLLYRLGDVPQGVTLSAQGLLSWTPTLAQAGAQSITVRVIDEYGAYVQQQFNVSVNAGDKPAFTSQPVLSGYSGLEYVYPLSAQDLDGDSLTFELLDGPAGMQLDPQNQLTWRPDVADLGVHTVQVRVSDPVGNHSEQQFNLTIRYQGDSQPPVITSEPPGRAKTDEVYRYTLTAQDPDGDSLIYQLQSAPQGMAVDALGVITWQPQTTQVGIHSVTVSVRDITGQSVSQQFNIAVTAPGPFNRRKCR</sequence>
<dbReference type="Gene3D" id="2.60.40.10">
    <property type="entry name" value="Immunoglobulins"/>
    <property type="match status" value="12"/>
</dbReference>
<gene>
    <name evidence="3" type="ORF">C3B51_21940</name>
</gene>
<reference evidence="3 4" key="1">
    <citation type="submission" date="2018-01" db="EMBL/GenBank/DDBJ databases">
        <title>Co-occurrence of chitin degradation, pigmentation and bioactivity in marine Pseudoalteromonas.</title>
        <authorList>
            <person name="Paulsen S."/>
            <person name="Gram L."/>
            <person name="Machado H."/>
        </authorList>
    </citation>
    <scope>NUCLEOTIDE SEQUENCE [LARGE SCALE GENOMIC DNA]</scope>
    <source>
        <strain evidence="3 4">S1946</strain>
    </source>
</reference>
<feature type="signal peptide" evidence="1">
    <location>
        <begin position="1"/>
        <end position="23"/>
    </location>
</feature>
<evidence type="ECO:0000313" key="4">
    <source>
        <dbReference type="Proteomes" id="UP000292345"/>
    </source>
</evidence>
<dbReference type="Pfam" id="PF05345">
    <property type="entry name" value="He_PIG"/>
    <property type="match status" value="8"/>
</dbReference>
<dbReference type="SMART" id="SM00736">
    <property type="entry name" value="CADG"/>
    <property type="match status" value="3"/>
</dbReference>
<proteinExistence type="predicted"/>
<protein>
    <recommendedName>
        <fullName evidence="2">VWFA domain-containing protein</fullName>
    </recommendedName>
</protein>
<dbReference type="Gene3D" id="3.40.50.410">
    <property type="entry name" value="von Willebrand factor, type A domain"/>
    <property type="match status" value="1"/>
</dbReference>
<feature type="chain" id="PRO_5020444242" description="VWFA domain-containing protein" evidence="1">
    <location>
        <begin position="24"/>
        <end position="1744"/>
    </location>
</feature>
<evidence type="ECO:0000313" key="3">
    <source>
        <dbReference type="EMBL" id="RZM72401.1"/>
    </source>
</evidence>
<dbReference type="InterPro" id="IPR013783">
    <property type="entry name" value="Ig-like_fold"/>
</dbReference>
<dbReference type="EMBL" id="PPUZ01000095">
    <property type="protein sequence ID" value="RZM72401.1"/>
    <property type="molecule type" value="Genomic_DNA"/>
</dbReference>
<accession>A0A4Q7DYL5</accession>
<dbReference type="PROSITE" id="PS50234">
    <property type="entry name" value="VWFA"/>
    <property type="match status" value="1"/>
</dbReference>
<organism evidence="3 4">
    <name type="scientific">Pseudoalteromonas rubra</name>
    <dbReference type="NCBI Taxonomy" id="43658"/>
    <lineage>
        <taxon>Bacteria</taxon>
        <taxon>Pseudomonadati</taxon>
        <taxon>Pseudomonadota</taxon>
        <taxon>Gammaproteobacteria</taxon>
        <taxon>Alteromonadales</taxon>
        <taxon>Pseudoalteromonadaceae</taxon>
        <taxon>Pseudoalteromonas</taxon>
    </lineage>
</organism>
<dbReference type="InterPro" id="IPR036465">
    <property type="entry name" value="vWFA_dom_sf"/>
</dbReference>
<dbReference type="InterPro" id="IPR006644">
    <property type="entry name" value="Cadg"/>
</dbReference>
<dbReference type="InterPro" id="IPR026588">
    <property type="entry name" value="Choice_anch_A"/>
</dbReference>
<dbReference type="Pfam" id="PF17963">
    <property type="entry name" value="Big_9"/>
    <property type="match status" value="1"/>
</dbReference>
<evidence type="ECO:0000259" key="2">
    <source>
        <dbReference type="PROSITE" id="PS50234"/>
    </source>
</evidence>
<dbReference type="SUPFAM" id="SSF49313">
    <property type="entry name" value="Cadherin-like"/>
    <property type="match status" value="10"/>
</dbReference>
<name>A0A4Q7DYL5_9GAMM</name>